<dbReference type="Pfam" id="PF04101">
    <property type="entry name" value="Glyco_tran_28_C"/>
    <property type="match status" value="1"/>
</dbReference>
<comment type="caution">
    <text evidence="2">The sequence shown here is derived from an EMBL/GenBank/DDBJ whole genome shotgun (WGS) entry which is preliminary data.</text>
</comment>
<dbReference type="EMBL" id="QFNN01000010">
    <property type="protein sequence ID" value="PZO91362.1"/>
    <property type="molecule type" value="Genomic_DNA"/>
</dbReference>
<evidence type="ECO:0000259" key="1">
    <source>
        <dbReference type="Pfam" id="PF04101"/>
    </source>
</evidence>
<evidence type="ECO:0000313" key="3">
    <source>
        <dbReference type="Proteomes" id="UP000249066"/>
    </source>
</evidence>
<gene>
    <name evidence="2" type="ORF">DI623_03455</name>
</gene>
<keyword evidence="2" id="KW-0808">Transferase</keyword>
<dbReference type="PANTHER" id="PTHR21015">
    <property type="entry name" value="UDP-N-ACETYLGLUCOSAMINE--N-ACETYLMURAMYL-(PENTAPEPTIDE) PYROPHOSPHORYL-UNDECAPRENOL N-ACETYLGLUCOSAMINE TRANSFERASE 1"/>
    <property type="match status" value="1"/>
</dbReference>
<protein>
    <submittedName>
        <fullName evidence="2">Glycosyl transferase family 28</fullName>
    </submittedName>
</protein>
<name>A0A2W5ADJ2_9SPHN</name>
<feature type="domain" description="Glycosyl transferase family 28 C-terminal" evidence="1">
    <location>
        <begin position="185"/>
        <end position="325"/>
    </location>
</feature>
<accession>A0A2W5ADJ2</accession>
<sequence length="342" mass="37705">MTQEGNAAQRRRPRICLAASGGGHVRQLLDLEPVWRDQDYFFVTEDTALGRSLARDHPVRFVAHYALGQARIGQTVAMIRGALANLVQSVRIAVSERPDIVISTGAGAVFVTALVSRLLGARFVLIDSFARFDKPSKFARIARPFASHVVVQSAALKTIWPDAELFDPLRMLDEERPPKQPLMFATVGATLPFPRLVEAVLALKDSGKLPERVILQIGDDDTPYAPRPDVEIVRSLDFDRVQAILRDAELVVCHGGTGSLITALRAGCRTVAMPRRFALKEHYDNHQEEITAAFADRGLIEAVLDADQLGPAIERLRARPPRMATTDPSDLIEWLRALIAKG</sequence>
<dbReference type="AlphaFoldDB" id="A0A2W5ADJ2"/>
<reference evidence="2 3" key="1">
    <citation type="submission" date="2017-08" db="EMBL/GenBank/DDBJ databases">
        <title>Infants hospitalized years apart are colonized by the same room-sourced microbial strains.</title>
        <authorList>
            <person name="Brooks B."/>
            <person name="Olm M.R."/>
            <person name="Firek B.A."/>
            <person name="Baker R."/>
            <person name="Thomas B.C."/>
            <person name="Morowitz M.J."/>
            <person name="Banfield J.F."/>
        </authorList>
    </citation>
    <scope>NUCLEOTIDE SEQUENCE [LARGE SCALE GENOMIC DNA]</scope>
    <source>
        <strain evidence="2">S2_018_000_R2_101</strain>
    </source>
</reference>
<dbReference type="Proteomes" id="UP000249066">
    <property type="component" value="Unassembled WGS sequence"/>
</dbReference>
<evidence type="ECO:0000313" key="2">
    <source>
        <dbReference type="EMBL" id="PZO91362.1"/>
    </source>
</evidence>
<dbReference type="Gene3D" id="3.40.50.2000">
    <property type="entry name" value="Glycogen Phosphorylase B"/>
    <property type="match status" value="2"/>
</dbReference>
<dbReference type="SUPFAM" id="SSF53756">
    <property type="entry name" value="UDP-Glycosyltransferase/glycogen phosphorylase"/>
    <property type="match status" value="1"/>
</dbReference>
<dbReference type="PANTHER" id="PTHR21015:SF22">
    <property type="entry name" value="GLYCOSYLTRANSFERASE"/>
    <property type="match status" value="1"/>
</dbReference>
<dbReference type="NCBIfam" id="NF046028">
    <property type="entry name" value="GluronsyltaseWelK"/>
    <property type="match status" value="1"/>
</dbReference>
<proteinExistence type="predicted"/>
<dbReference type="GO" id="GO:0016758">
    <property type="term" value="F:hexosyltransferase activity"/>
    <property type="evidence" value="ECO:0007669"/>
    <property type="project" value="InterPro"/>
</dbReference>
<dbReference type="InterPro" id="IPR007235">
    <property type="entry name" value="Glyco_trans_28_C"/>
</dbReference>
<organism evidence="2 3">
    <name type="scientific">Sphingomonas sanxanigenens</name>
    <dbReference type="NCBI Taxonomy" id="397260"/>
    <lineage>
        <taxon>Bacteria</taxon>
        <taxon>Pseudomonadati</taxon>
        <taxon>Pseudomonadota</taxon>
        <taxon>Alphaproteobacteria</taxon>
        <taxon>Sphingomonadales</taxon>
        <taxon>Sphingomonadaceae</taxon>
        <taxon>Sphingomonas</taxon>
    </lineage>
</organism>
<dbReference type="GO" id="GO:0006488">
    <property type="term" value="P:dolichol-linked oligosaccharide biosynthetic process"/>
    <property type="evidence" value="ECO:0007669"/>
    <property type="project" value="InterPro"/>
</dbReference>